<dbReference type="OrthoDB" id="9802503at2"/>
<dbReference type="FunFam" id="3.40.50.460:FF:000002">
    <property type="entry name" value="ATP-dependent 6-phosphofructokinase"/>
    <property type="match status" value="1"/>
</dbReference>
<feature type="binding site" description="in other chain" evidence="14">
    <location>
        <position position="227"/>
    </location>
    <ligand>
        <name>substrate</name>
        <note>ligand shared between dimeric partners</note>
    </ligand>
</feature>
<dbReference type="FunFam" id="3.40.50.450:FF:000001">
    <property type="entry name" value="ATP-dependent 6-phosphofructokinase"/>
    <property type="match status" value="1"/>
</dbReference>
<dbReference type="UniPathway" id="UPA00109">
    <property type="reaction ID" value="UER00182"/>
</dbReference>
<feature type="binding site" evidence="14">
    <location>
        <begin position="106"/>
        <end position="109"/>
    </location>
    <ligand>
        <name>ATP</name>
        <dbReference type="ChEBI" id="CHEBI:30616"/>
    </ligand>
</feature>
<keyword evidence="6 14" id="KW-0808">Transferase</keyword>
<comment type="catalytic activity">
    <reaction evidence="13 14">
        <text>beta-D-fructose 6-phosphate + ATP = beta-D-fructose 1,6-bisphosphate + ADP + H(+)</text>
        <dbReference type="Rhea" id="RHEA:16109"/>
        <dbReference type="ChEBI" id="CHEBI:15378"/>
        <dbReference type="ChEBI" id="CHEBI:30616"/>
        <dbReference type="ChEBI" id="CHEBI:32966"/>
        <dbReference type="ChEBI" id="CHEBI:57634"/>
        <dbReference type="ChEBI" id="CHEBI:456216"/>
        <dbReference type="EC" id="2.7.1.11"/>
    </reaction>
</comment>
<keyword evidence="8 14" id="KW-0547">Nucleotide-binding</keyword>
<dbReference type="InterPro" id="IPR022953">
    <property type="entry name" value="ATP_PFK"/>
</dbReference>
<dbReference type="GO" id="GO:0046872">
    <property type="term" value="F:metal ion binding"/>
    <property type="evidence" value="ECO:0007669"/>
    <property type="project" value="UniProtKB-KW"/>
</dbReference>
<feature type="binding site" evidence="14">
    <location>
        <position position="252"/>
    </location>
    <ligand>
        <name>substrate</name>
        <note>ligand shared between dimeric partners</note>
    </ligand>
</feature>
<gene>
    <name evidence="14 16" type="primary">pfkA</name>
    <name evidence="16" type="ORF">CSW08_02970</name>
</gene>
<keyword evidence="4 14" id="KW-0963">Cytoplasm</keyword>
<evidence type="ECO:0000256" key="7">
    <source>
        <dbReference type="ARBA" id="ARBA00022723"/>
    </source>
</evidence>
<dbReference type="GO" id="GO:0061621">
    <property type="term" value="P:canonical glycolysis"/>
    <property type="evidence" value="ECO:0007669"/>
    <property type="project" value="TreeGrafter"/>
</dbReference>
<evidence type="ECO:0000256" key="12">
    <source>
        <dbReference type="ARBA" id="ARBA00023152"/>
    </source>
</evidence>
<evidence type="ECO:0000313" key="16">
    <source>
        <dbReference type="EMBL" id="PKQ46149.1"/>
    </source>
</evidence>
<feature type="binding site" description="in other chain" evidence="14">
    <location>
        <begin position="130"/>
        <end position="132"/>
    </location>
    <ligand>
        <name>substrate</name>
        <note>ligand shared between dimeric partners</note>
    </ligand>
</feature>
<evidence type="ECO:0000313" key="17">
    <source>
        <dbReference type="Proteomes" id="UP000233435"/>
    </source>
</evidence>
<dbReference type="InterPro" id="IPR015912">
    <property type="entry name" value="Phosphofructokinase_CS"/>
</dbReference>
<dbReference type="SUPFAM" id="SSF53784">
    <property type="entry name" value="Phosphofructokinase"/>
    <property type="match status" value="1"/>
</dbReference>
<dbReference type="InterPro" id="IPR035966">
    <property type="entry name" value="PKF_sf"/>
</dbReference>
<feature type="binding site" description="in other chain" evidence="14">
    <location>
        <begin position="174"/>
        <end position="176"/>
    </location>
    <ligand>
        <name>substrate</name>
        <note>ligand shared between dimeric partners</note>
    </ligand>
</feature>
<protein>
    <recommendedName>
        <fullName evidence="14">ATP-dependent 6-phosphofructokinase</fullName>
        <shortName evidence="14">ATP-PFK</shortName>
        <shortName evidence="14">Phosphofructokinase</shortName>
        <ecNumber evidence="14">2.7.1.11</ecNumber>
    </recommendedName>
    <alternativeName>
        <fullName evidence="14">Phosphohexokinase</fullName>
    </alternativeName>
</protein>
<keyword evidence="11 14" id="KW-0460">Magnesium</keyword>
<evidence type="ECO:0000256" key="10">
    <source>
        <dbReference type="ARBA" id="ARBA00022840"/>
    </source>
</evidence>
<dbReference type="Gene3D" id="3.40.50.450">
    <property type="match status" value="1"/>
</dbReference>
<keyword evidence="12 14" id="KW-0324">Glycolysis</keyword>
<dbReference type="GO" id="GO:0070095">
    <property type="term" value="F:fructose-6-phosphate binding"/>
    <property type="evidence" value="ECO:0007669"/>
    <property type="project" value="TreeGrafter"/>
</dbReference>
<dbReference type="GO" id="GO:0006002">
    <property type="term" value="P:fructose 6-phosphate metabolic process"/>
    <property type="evidence" value="ECO:0007669"/>
    <property type="project" value="UniProtKB-UniRule"/>
</dbReference>
<evidence type="ECO:0000256" key="11">
    <source>
        <dbReference type="ARBA" id="ARBA00022842"/>
    </source>
</evidence>
<evidence type="ECO:0000256" key="14">
    <source>
        <dbReference type="HAMAP-Rule" id="MF_00339"/>
    </source>
</evidence>
<feature type="binding site" evidence="14">
    <location>
        <begin position="25"/>
        <end position="29"/>
    </location>
    <ligand>
        <name>ADP</name>
        <dbReference type="ChEBI" id="CHEBI:456216"/>
        <note>allosteric activator; ligand shared between dimeric partners</note>
    </ligand>
</feature>
<comment type="activity regulation">
    <text evidence="14">Allosterically activated by ADP and other diphosphonucleosides, and allosterically inhibited by phosphoenolpyruvate.</text>
</comment>
<dbReference type="NCBIfam" id="NF002872">
    <property type="entry name" value="PRK03202.1"/>
    <property type="match status" value="1"/>
</dbReference>
<evidence type="ECO:0000256" key="6">
    <source>
        <dbReference type="ARBA" id="ARBA00022679"/>
    </source>
</evidence>
<dbReference type="EMBL" id="PJEO01000014">
    <property type="protein sequence ID" value="PKQ46149.1"/>
    <property type="molecule type" value="Genomic_DNA"/>
</dbReference>
<evidence type="ECO:0000256" key="8">
    <source>
        <dbReference type="ARBA" id="ARBA00022741"/>
    </source>
</evidence>
<comment type="subunit">
    <text evidence="14">Homotetramer.</text>
</comment>
<keyword evidence="5 14" id="KW-0021">Allosteric enzyme</keyword>
<comment type="subcellular location">
    <subcellularLocation>
        <location evidence="2 14">Cytoplasm</location>
    </subcellularLocation>
</comment>
<dbReference type="InterPro" id="IPR012003">
    <property type="entry name" value="ATP_PFK_prok-type"/>
</dbReference>
<accession>A0A2N3HME9</accession>
<dbReference type="HAMAP" id="MF_00339">
    <property type="entry name" value="Phosphofructokinase_I_B1"/>
    <property type="match status" value="1"/>
</dbReference>
<dbReference type="GO" id="GO:0005524">
    <property type="term" value="F:ATP binding"/>
    <property type="evidence" value="ECO:0007669"/>
    <property type="project" value="UniProtKB-UniRule"/>
</dbReference>
<feature type="binding site" description="in other chain" evidence="14">
    <location>
        <begin position="190"/>
        <end position="192"/>
    </location>
    <ligand>
        <name>ADP</name>
        <dbReference type="ChEBI" id="CHEBI:456216"/>
        <note>allosteric activator; ligand shared between dimeric partners</note>
    </ligand>
</feature>
<evidence type="ECO:0000256" key="2">
    <source>
        <dbReference type="ARBA" id="ARBA00004496"/>
    </source>
</evidence>
<feature type="binding site" evidence="14">
    <location>
        <position position="167"/>
    </location>
    <ligand>
        <name>substrate</name>
        <note>ligand shared between dimeric partners</note>
    </ligand>
</feature>
<evidence type="ECO:0000256" key="9">
    <source>
        <dbReference type="ARBA" id="ARBA00022777"/>
    </source>
</evidence>
<dbReference type="NCBIfam" id="TIGR02482">
    <property type="entry name" value="PFKA_ATP"/>
    <property type="match status" value="1"/>
</dbReference>
<name>A0A2N3HME9_9FLAO</name>
<evidence type="ECO:0000256" key="5">
    <source>
        <dbReference type="ARBA" id="ARBA00022533"/>
    </source>
</evidence>
<proteinExistence type="inferred from homology"/>
<dbReference type="Proteomes" id="UP000233435">
    <property type="component" value="Unassembled WGS sequence"/>
</dbReference>
<evidence type="ECO:0000259" key="15">
    <source>
        <dbReference type="Pfam" id="PF00365"/>
    </source>
</evidence>
<keyword evidence="10 14" id="KW-0067">ATP-binding</keyword>
<evidence type="ECO:0000256" key="4">
    <source>
        <dbReference type="ARBA" id="ARBA00022490"/>
    </source>
</evidence>
<dbReference type="PROSITE" id="PS00433">
    <property type="entry name" value="PHOSPHOFRUCTOKINASE"/>
    <property type="match status" value="1"/>
</dbReference>
<keyword evidence="17" id="KW-1185">Reference proteome</keyword>
<dbReference type="AlphaFoldDB" id="A0A2N3HME9"/>
<feature type="domain" description="Phosphofructokinase" evidence="15">
    <location>
        <begin position="7"/>
        <end position="283"/>
    </location>
</feature>
<keyword evidence="7 14" id="KW-0479">Metal-binding</keyword>
<comment type="pathway">
    <text evidence="3 14">Carbohydrate degradation; glycolysis; D-glyceraldehyde 3-phosphate and glycerone phosphate from D-glucose: step 3/4.</text>
</comment>
<dbReference type="PIRSF" id="PIRSF000532">
    <property type="entry name" value="ATP_PFK_prok"/>
    <property type="match status" value="1"/>
</dbReference>
<dbReference type="GO" id="GO:0016208">
    <property type="term" value="F:AMP binding"/>
    <property type="evidence" value="ECO:0007669"/>
    <property type="project" value="TreeGrafter"/>
</dbReference>
<dbReference type="RefSeq" id="WP_106658425.1">
    <property type="nucleotide sequence ID" value="NZ_PJEO01000014.1"/>
</dbReference>
<dbReference type="Gene3D" id="3.40.50.460">
    <property type="entry name" value="Phosphofructokinase domain"/>
    <property type="match status" value="1"/>
</dbReference>
<comment type="caution">
    <text evidence="16">The sequence shown here is derived from an EMBL/GenBank/DDBJ whole genome shotgun (WGS) entry which is preliminary data.</text>
</comment>
<reference evidence="16 17" key="1">
    <citation type="submission" date="2017-12" db="EMBL/GenBank/DDBJ databases">
        <title>Confluentibacter flavum sp. nov., isolated from the saline lake.</title>
        <authorList>
            <person name="Yu L."/>
        </authorList>
    </citation>
    <scope>NUCLEOTIDE SEQUENCE [LARGE SCALE GENOMIC DNA]</scope>
    <source>
        <strain evidence="16 17">3B</strain>
    </source>
</reference>
<dbReference type="GO" id="GO:0048029">
    <property type="term" value="F:monosaccharide binding"/>
    <property type="evidence" value="ECO:0007669"/>
    <property type="project" value="TreeGrafter"/>
</dbReference>
<dbReference type="InterPro" id="IPR000023">
    <property type="entry name" value="Phosphofructokinase_dom"/>
</dbReference>
<feature type="binding site" evidence="14">
    <location>
        <begin position="76"/>
        <end position="77"/>
    </location>
    <ligand>
        <name>ATP</name>
        <dbReference type="ChEBI" id="CHEBI:30616"/>
    </ligand>
</feature>
<feature type="binding site" evidence="14">
    <location>
        <position position="15"/>
    </location>
    <ligand>
        <name>ATP</name>
        <dbReference type="ChEBI" id="CHEBI:30616"/>
    </ligand>
</feature>
<feature type="binding site" description="in other chain" evidence="14">
    <location>
        <begin position="258"/>
        <end position="261"/>
    </location>
    <ligand>
        <name>substrate</name>
        <note>ligand shared between dimeric partners</note>
    </ligand>
</feature>
<dbReference type="GO" id="GO:0003872">
    <property type="term" value="F:6-phosphofructokinase activity"/>
    <property type="evidence" value="ECO:0007669"/>
    <property type="project" value="UniProtKB-UniRule"/>
</dbReference>
<dbReference type="EC" id="2.7.1.11" evidence="14"/>
<dbReference type="PANTHER" id="PTHR13697:SF4">
    <property type="entry name" value="ATP-DEPENDENT 6-PHOSPHOFRUCTOKINASE"/>
    <property type="match status" value="1"/>
</dbReference>
<dbReference type="InterPro" id="IPR012828">
    <property type="entry name" value="PFKA_ATP_prok"/>
</dbReference>
<dbReference type="GO" id="GO:0030388">
    <property type="term" value="P:fructose 1,6-bisphosphate metabolic process"/>
    <property type="evidence" value="ECO:0007669"/>
    <property type="project" value="TreeGrafter"/>
</dbReference>
<feature type="active site" description="Proton acceptor" evidence="14">
    <location>
        <position position="132"/>
    </location>
</feature>
<feature type="binding site" description="in other chain" evidence="14">
    <location>
        <begin position="218"/>
        <end position="220"/>
    </location>
    <ligand>
        <name>ADP</name>
        <dbReference type="ChEBI" id="CHEBI:456216"/>
        <note>allosteric activator; ligand shared between dimeric partners</note>
    </ligand>
</feature>
<sequence length="328" mass="35468">MPKAIKKIGVLTSGGDSPGMNAAIRSVVRTCAYHNVECVGIYRGYEGLIEGDFQLLDARSVRGIINKGGTMLKSARSKEFREKEGRQKAFRKLSEASIDALVIIGGDGSFTGAMIFNEEFDFPVIGIPGTIDNDIVGTSNTLGFDTALNTVVDAIDKIRDTASSHNRLFFVEVMGRDVGHIALNVGIAGGAEEILIPEEDLGLDRLVESLNRSRKSGKTSSIVVVAEGDKIGKNIFELKDYVDQNMEGYDVRVSVLGHMQRGGPPSCFDRVLASRMGVKAVESLLEGKTNYMVGLMNGAMELTPLEMAIKGKTKINLELLRVSDIMST</sequence>
<comment type="similarity">
    <text evidence="14">Belongs to the phosphofructokinase type A (PFKA) family. ATP-dependent PFK group I subfamily. Prokaryotic clade 'B1' sub-subfamily.</text>
</comment>
<evidence type="ECO:0000256" key="13">
    <source>
        <dbReference type="ARBA" id="ARBA00048070"/>
    </source>
</evidence>
<evidence type="ECO:0000256" key="3">
    <source>
        <dbReference type="ARBA" id="ARBA00004679"/>
    </source>
</evidence>
<dbReference type="Pfam" id="PF00365">
    <property type="entry name" value="PFK"/>
    <property type="match status" value="1"/>
</dbReference>
<dbReference type="PANTHER" id="PTHR13697">
    <property type="entry name" value="PHOSPHOFRUCTOKINASE"/>
    <property type="match status" value="1"/>
</dbReference>
<organism evidence="16 17">
    <name type="scientific">Confluentibacter flavum</name>
    <dbReference type="NCBI Taxonomy" id="1909700"/>
    <lineage>
        <taxon>Bacteria</taxon>
        <taxon>Pseudomonadati</taxon>
        <taxon>Bacteroidota</taxon>
        <taxon>Flavobacteriia</taxon>
        <taxon>Flavobacteriales</taxon>
        <taxon>Flavobacteriaceae</taxon>
        <taxon>Confluentibacter</taxon>
    </lineage>
</organism>
<keyword evidence="9 14" id="KW-0418">Kinase</keyword>
<dbReference type="GO" id="GO:0042802">
    <property type="term" value="F:identical protein binding"/>
    <property type="evidence" value="ECO:0007669"/>
    <property type="project" value="TreeGrafter"/>
</dbReference>
<dbReference type="GO" id="GO:0005945">
    <property type="term" value="C:6-phosphofructokinase complex"/>
    <property type="evidence" value="ECO:0007669"/>
    <property type="project" value="TreeGrafter"/>
</dbReference>
<comment type="cofactor">
    <cofactor evidence="1 14">
        <name>Mg(2+)</name>
        <dbReference type="ChEBI" id="CHEBI:18420"/>
    </cofactor>
</comment>
<comment type="caution">
    <text evidence="14">Lacks conserved residue(s) required for the propagation of feature annotation.</text>
</comment>
<feature type="binding site" description="in other chain" evidence="14">
    <location>
        <position position="159"/>
    </location>
    <ligand>
        <name>ADP</name>
        <dbReference type="ChEBI" id="CHEBI:456216"/>
        <note>allosteric activator; ligand shared between dimeric partners</note>
    </ligand>
</feature>
<feature type="binding site" evidence="14">
    <location>
        <position position="107"/>
    </location>
    <ligand>
        <name>Mg(2+)</name>
        <dbReference type="ChEBI" id="CHEBI:18420"/>
        <note>catalytic</note>
    </ligand>
</feature>
<evidence type="ECO:0000256" key="1">
    <source>
        <dbReference type="ARBA" id="ARBA00001946"/>
    </source>
</evidence>
<comment type="function">
    <text evidence="14">Catalyzes the phosphorylation of D-fructose 6-phosphate to fructose 1,6-bisphosphate by ATP, the first committing step of glycolysis.</text>
</comment>
<dbReference type="PRINTS" id="PR00476">
    <property type="entry name" value="PHFRCTKINASE"/>
</dbReference>